<dbReference type="Proteomes" id="UP000245590">
    <property type="component" value="Unassembled WGS sequence"/>
</dbReference>
<dbReference type="GO" id="GO:0043682">
    <property type="term" value="F:P-type divalent copper transporter activity"/>
    <property type="evidence" value="ECO:0007669"/>
    <property type="project" value="TreeGrafter"/>
</dbReference>
<feature type="transmembrane region" description="Helical" evidence="10">
    <location>
        <begin position="718"/>
        <end position="735"/>
    </location>
</feature>
<keyword evidence="7" id="KW-1278">Translocase</keyword>
<dbReference type="PROSITE" id="PS50846">
    <property type="entry name" value="HMA_2"/>
    <property type="match status" value="1"/>
</dbReference>
<keyword evidence="6 10" id="KW-0067">ATP-binding</keyword>
<feature type="compositionally biased region" description="Low complexity" evidence="11">
    <location>
        <begin position="775"/>
        <end position="784"/>
    </location>
</feature>
<dbReference type="InterPro" id="IPR023299">
    <property type="entry name" value="ATPase_P-typ_cyto_dom_N"/>
</dbReference>
<proteinExistence type="inferred from homology"/>
<dbReference type="InterPro" id="IPR023214">
    <property type="entry name" value="HAD_sf"/>
</dbReference>
<gene>
    <name evidence="13" type="ORF">DEO23_01500</name>
</gene>
<keyword evidence="8 10" id="KW-1133">Transmembrane helix</keyword>
<keyword evidence="5 10" id="KW-0547">Nucleotide-binding</keyword>
<dbReference type="InterPro" id="IPR036163">
    <property type="entry name" value="HMA_dom_sf"/>
</dbReference>
<dbReference type="OrthoDB" id="7059309at2"/>
<dbReference type="GO" id="GO:0016887">
    <property type="term" value="F:ATP hydrolysis activity"/>
    <property type="evidence" value="ECO:0007669"/>
    <property type="project" value="InterPro"/>
</dbReference>
<dbReference type="SUPFAM" id="SSF55008">
    <property type="entry name" value="HMA, heavy metal-associated domain"/>
    <property type="match status" value="1"/>
</dbReference>
<dbReference type="GO" id="GO:0005507">
    <property type="term" value="F:copper ion binding"/>
    <property type="evidence" value="ECO:0007669"/>
    <property type="project" value="TreeGrafter"/>
</dbReference>
<evidence type="ECO:0000259" key="12">
    <source>
        <dbReference type="PROSITE" id="PS50846"/>
    </source>
</evidence>
<feature type="transmembrane region" description="Helical" evidence="10">
    <location>
        <begin position="741"/>
        <end position="759"/>
    </location>
</feature>
<dbReference type="InterPro" id="IPR027256">
    <property type="entry name" value="P-typ_ATPase_IB"/>
</dbReference>
<protein>
    <submittedName>
        <fullName evidence="13">Heavy metal translocating P-type ATPase</fullName>
    </submittedName>
</protein>
<evidence type="ECO:0000256" key="7">
    <source>
        <dbReference type="ARBA" id="ARBA00022967"/>
    </source>
</evidence>
<evidence type="ECO:0000256" key="10">
    <source>
        <dbReference type="RuleBase" id="RU362081"/>
    </source>
</evidence>
<dbReference type="Pfam" id="PF00122">
    <property type="entry name" value="E1-E2_ATPase"/>
    <property type="match status" value="1"/>
</dbReference>
<dbReference type="GO" id="GO:0005524">
    <property type="term" value="F:ATP binding"/>
    <property type="evidence" value="ECO:0007669"/>
    <property type="project" value="UniProtKB-UniRule"/>
</dbReference>
<dbReference type="CDD" id="cd00371">
    <property type="entry name" value="HMA"/>
    <property type="match status" value="1"/>
</dbReference>
<sequence length="784" mass="81398">MTRPVVAPRPSAAEPAPSPSPSGTTLDPLERWSFDVSGMTCAACANRIERKLNKVEGISATVNYATERALVSGIDEPAEAIDVIRSAGYDAAVHDESDDTWSRRATEMRITSLRRRLIAAALLTIPLMDVSLVLALVPQWRFPGWELLCVLLAIPVVTWAAWPFHRMTLRNLRHGAVSMDTLVSIGIAASFGWAIVSMLVGLEPQDGFWLGFGRAPAGADALYLDVAAGMTTFQLAGRYFESRSRRRAGDVLGALTALGASEARVLREDAETMVAIDALRRGDLLVVRPGETIPADGEIVEGSAAIDTGAMTGESVLRTCGVGDEVVGGTVSADGRLVVRATGVGAHTQLAQMAAVAEQAQVRKADVQHTVDAVVRIFVPVVLVLSVLVAVVWLLLGANTASAVSNAISVLIIACPCALGLATPTALMVGVGRGAVLGILVKGQDALEASGTVTTVVLDKTGTLTVGAPHVEQVSTSDGSGVSEAQLLRWAAAAESSSEHAVATAIREHAATRVADVPSAHDFHVTPGLGVEAIIEDERVAAGSPAHMQGLGITVPEDLARTVSDAEAGGRSAVLVARGEQALGALVLADEIKPDARAAVTALHDAGLRTVLLTGDSEAAARRAAADLGIDDVRAGVLPTGKAQAIEELRAEGHAVAMVGDGINDAAALAAADLGLGMVTGTDVALKSSDIILVREDLFAVIDAIALSRATNRTIRTNLIWAFGYNVAAIPIAAIGLLNPLIAAAAMSLSSVFVVHNSLRLQNFRSRRPQRARRSAGAGSPTRS</sequence>
<dbReference type="NCBIfam" id="TIGR01511">
    <property type="entry name" value="ATPase-IB1_Cu"/>
    <property type="match status" value="1"/>
</dbReference>
<dbReference type="InterPro" id="IPR006121">
    <property type="entry name" value="HMA_dom"/>
</dbReference>
<evidence type="ECO:0000256" key="3">
    <source>
        <dbReference type="ARBA" id="ARBA00022692"/>
    </source>
</evidence>
<evidence type="ECO:0000256" key="2">
    <source>
        <dbReference type="ARBA" id="ARBA00006024"/>
    </source>
</evidence>
<evidence type="ECO:0000313" key="13">
    <source>
        <dbReference type="EMBL" id="PWH07351.1"/>
    </source>
</evidence>
<feature type="transmembrane region" description="Helical" evidence="10">
    <location>
        <begin position="117"/>
        <end position="137"/>
    </location>
</feature>
<keyword evidence="10" id="KW-1003">Cell membrane</keyword>
<evidence type="ECO:0000256" key="8">
    <source>
        <dbReference type="ARBA" id="ARBA00022989"/>
    </source>
</evidence>
<dbReference type="SUPFAM" id="SSF81665">
    <property type="entry name" value="Calcium ATPase, transmembrane domain M"/>
    <property type="match status" value="1"/>
</dbReference>
<feature type="domain" description="HMA" evidence="12">
    <location>
        <begin position="30"/>
        <end position="92"/>
    </location>
</feature>
<comment type="similarity">
    <text evidence="2 10">Belongs to the cation transport ATPase (P-type) (TC 3.A.3) family. Type IB subfamily.</text>
</comment>
<dbReference type="Gene3D" id="3.40.50.1000">
    <property type="entry name" value="HAD superfamily/HAD-like"/>
    <property type="match status" value="1"/>
</dbReference>
<dbReference type="InterPro" id="IPR008250">
    <property type="entry name" value="ATPase_P-typ_transduc_dom_A_sf"/>
</dbReference>
<reference evidence="13 14" key="1">
    <citation type="submission" date="2018-05" db="EMBL/GenBank/DDBJ databases">
        <title>Brachybacterium sp. M1HQ-2T, whole genome shotgun sequence.</title>
        <authorList>
            <person name="Tuo L."/>
        </authorList>
    </citation>
    <scope>NUCLEOTIDE SEQUENCE [LARGE SCALE GENOMIC DNA]</scope>
    <source>
        <strain evidence="13 14">M1HQ-2</strain>
    </source>
</reference>
<dbReference type="Pfam" id="PF00403">
    <property type="entry name" value="HMA"/>
    <property type="match status" value="1"/>
</dbReference>
<dbReference type="NCBIfam" id="TIGR01494">
    <property type="entry name" value="ATPase_P-type"/>
    <property type="match status" value="1"/>
</dbReference>
<evidence type="ECO:0000256" key="4">
    <source>
        <dbReference type="ARBA" id="ARBA00022723"/>
    </source>
</evidence>
<dbReference type="Gene3D" id="3.30.70.100">
    <property type="match status" value="1"/>
</dbReference>
<evidence type="ECO:0000256" key="6">
    <source>
        <dbReference type="ARBA" id="ARBA00022840"/>
    </source>
</evidence>
<feature type="transmembrane region" description="Helical" evidence="10">
    <location>
        <begin position="373"/>
        <end position="396"/>
    </location>
</feature>
<dbReference type="InterPro" id="IPR017969">
    <property type="entry name" value="Heavy-metal-associated_CS"/>
</dbReference>
<keyword evidence="4 10" id="KW-0479">Metal-binding</keyword>
<dbReference type="PANTHER" id="PTHR43520:SF8">
    <property type="entry name" value="P-TYPE CU(+) TRANSPORTER"/>
    <property type="match status" value="1"/>
</dbReference>
<dbReference type="SUPFAM" id="SSF56784">
    <property type="entry name" value="HAD-like"/>
    <property type="match status" value="1"/>
</dbReference>
<comment type="subcellular location">
    <subcellularLocation>
        <location evidence="1">Cell membrane</location>
        <topology evidence="1">Multi-pass membrane protein</topology>
    </subcellularLocation>
</comment>
<dbReference type="RefSeq" id="WP_109274235.1">
    <property type="nucleotide sequence ID" value="NZ_QFKX01000001.1"/>
</dbReference>
<dbReference type="EMBL" id="QFKX01000001">
    <property type="protein sequence ID" value="PWH07351.1"/>
    <property type="molecule type" value="Genomic_DNA"/>
</dbReference>
<feature type="compositionally biased region" description="Basic residues" evidence="11">
    <location>
        <begin position="765"/>
        <end position="774"/>
    </location>
</feature>
<feature type="transmembrane region" description="Helical" evidence="10">
    <location>
        <begin position="143"/>
        <end position="162"/>
    </location>
</feature>
<dbReference type="SFLD" id="SFLDG00002">
    <property type="entry name" value="C1.7:_P-type_atpase_like"/>
    <property type="match status" value="1"/>
</dbReference>
<dbReference type="NCBIfam" id="TIGR01525">
    <property type="entry name" value="ATPase-IB_hvy"/>
    <property type="match status" value="1"/>
</dbReference>
<dbReference type="SFLD" id="SFLDS00003">
    <property type="entry name" value="Haloacid_Dehalogenase"/>
    <property type="match status" value="1"/>
</dbReference>
<evidence type="ECO:0000256" key="11">
    <source>
        <dbReference type="SAM" id="MobiDB-lite"/>
    </source>
</evidence>
<dbReference type="InterPro" id="IPR023298">
    <property type="entry name" value="ATPase_P-typ_TM_dom_sf"/>
</dbReference>
<dbReference type="Gene3D" id="3.40.1110.10">
    <property type="entry name" value="Calcium-transporting ATPase, cytoplasmic domain N"/>
    <property type="match status" value="1"/>
</dbReference>
<feature type="region of interest" description="Disordered" evidence="11">
    <location>
        <begin position="765"/>
        <end position="784"/>
    </location>
</feature>
<feature type="transmembrane region" description="Helical" evidence="10">
    <location>
        <begin position="182"/>
        <end position="202"/>
    </location>
</feature>
<dbReference type="InterPro" id="IPR036412">
    <property type="entry name" value="HAD-like_sf"/>
</dbReference>
<evidence type="ECO:0000313" key="14">
    <source>
        <dbReference type="Proteomes" id="UP000245590"/>
    </source>
</evidence>
<dbReference type="InterPro" id="IPR059000">
    <property type="entry name" value="ATPase_P-type_domA"/>
</dbReference>
<dbReference type="SFLD" id="SFLDF00027">
    <property type="entry name" value="p-type_atpase"/>
    <property type="match status" value="1"/>
</dbReference>
<dbReference type="GO" id="GO:0055070">
    <property type="term" value="P:copper ion homeostasis"/>
    <property type="evidence" value="ECO:0007669"/>
    <property type="project" value="TreeGrafter"/>
</dbReference>
<feature type="region of interest" description="Disordered" evidence="11">
    <location>
        <begin position="1"/>
        <end position="27"/>
    </location>
</feature>
<keyword evidence="9 10" id="KW-0472">Membrane</keyword>
<evidence type="ECO:0000256" key="1">
    <source>
        <dbReference type="ARBA" id="ARBA00004651"/>
    </source>
</evidence>
<feature type="transmembrane region" description="Helical" evidence="10">
    <location>
        <begin position="222"/>
        <end position="240"/>
    </location>
</feature>
<comment type="caution">
    <text evidence="13">The sequence shown here is derived from an EMBL/GenBank/DDBJ whole genome shotgun (WGS) entry which is preliminary data.</text>
</comment>
<evidence type="ECO:0000256" key="5">
    <source>
        <dbReference type="ARBA" id="ARBA00022741"/>
    </source>
</evidence>
<dbReference type="Gene3D" id="2.70.150.10">
    <property type="entry name" value="Calcium-transporting ATPase, cytoplasmic transduction domain A"/>
    <property type="match status" value="1"/>
</dbReference>
<keyword evidence="14" id="KW-1185">Reference proteome</keyword>
<dbReference type="InterPro" id="IPR018303">
    <property type="entry name" value="ATPase_P-typ_P_site"/>
</dbReference>
<evidence type="ECO:0000256" key="9">
    <source>
        <dbReference type="ARBA" id="ARBA00023136"/>
    </source>
</evidence>
<dbReference type="Pfam" id="PF00702">
    <property type="entry name" value="Hydrolase"/>
    <property type="match status" value="1"/>
</dbReference>
<dbReference type="PANTHER" id="PTHR43520">
    <property type="entry name" value="ATP7, ISOFORM B"/>
    <property type="match status" value="1"/>
</dbReference>
<dbReference type="SUPFAM" id="SSF81653">
    <property type="entry name" value="Calcium ATPase, transduction domain A"/>
    <property type="match status" value="1"/>
</dbReference>
<keyword evidence="3 10" id="KW-0812">Transmembrane</keyword>
<accession>A0A2U2RND3</accession>
<organism evidence="13 14">
    <name type="scientific">Brachybacterium endophyticum</name>
    <dbReference type="NCBI Taxonomy" id="2182385"/>
    <lineage>
        <taxon>Bacteria</taxon>
        <taxon>Bacillati</taxon>
        <taxon>Actinomycetota</taxon>
        <taxon>Actinomycetes</taxon>
        <taxon>Micrococcales</taxon>
        <taxon>Dermabacteraceae</taxon>
        <taxon>Brachybacterium</taxon>
    </lineage>
</organism>
<dbReference type="InterPro" id="IPR001757">
    <property type="entry name" value="P_typ_ATPase"/>
</dbReference>
<feature type="transmembrane region" description="Helical" evidence="10">
    <location>
        <begin position="408"/>
        <end position="432"/>
    </location>
</feature>
<dbReference type="GO" id="GO:0005886">
    <property type="term" value="C:plasma membrane"/>
    <property type="evidence" value="ECO:0007669"/>
    <property type="project" value="UniProtKB-SubCell"/>
</dbReference>
<dbReference type="InterPro" id="IPR044492">
    <property type="entry name" value="P_typ_ATPase_HD_dom"/>
</dbReference>
<dbReference type="PRINTS" id="PR00119">
    <property type="entry name" value="CATATPASE"/>
</dbReference>
<dbReference type="PROSITE" id="PS01047">
    <property type="entry name" value="HMA_1"/>
    <property type="match status" value="1"/>
</dbReference>
<name>A0A2U2RND3_9MICO</name>
<feature type="compositionally biased region" description="Low complexity" evidence="11">
    <location>
        <begin position="1"/>
        <end position="15"/>
    </location>
</feature>
<dbReference type="AlphaFoldDB" id="A0A2U2RND3"/>
<dbReference type="PROSITE" id="PS00154">
    <property type="entry name" value="ATPASE_E1_E2"/>
    <property type="match status" value="1"/>
</dbReference>